<dbReference type="PANTHER" id="PTHR46825">
    <property type="entry name" value="D-ALANYL-D-ALANINE-CARBOXYPEPTIDASE/ENDOPEPTIDASE AMPH"/>
    <property type="match status" value="1"/>
</dbReference>
<feature type="signal peptide" evidence="2">
    <location>
        <begin position="1"/>
        <end position="19"/>
    </location>
</feature>
<evidence type="ECO:0000313" key="5">
    <source>
        <dbReference type="EMBL" id="MDT0556143.1"/>
    </source>
</evidence>
<dbReference type="SUPFAM" id="SSF56601">
    <property type="entry name" value="beta-lactamase/transpeptidase-like"/>
    <property type="match status" value="1"/>
</dbReference>
<evidence type="ECO:0000256" key="2">
    <source>
        <dbReference type="SAM" id="SignalP"/>
    </source>
</evidence>
<feature type="domain" description="Beta-lactamase-related" evidence="3">
    <location>
        <begin position="28"/>
        <end position="357"/>
    </location>
</feature>
<keyword evidence="2" id="KW-0732">Signal</keyword>
<dbReference type="Proteomes" id="UP001254488">
    <property type="component" value="Unassembled WGS sequence"/>
</dbReference>
<feature type="compositionally biased region" description="Basic and acidic residues" evidence="1">
    <location>
        <begin position="392"/>
        <end position="405"/>
    </location>
</feature>
<dbReference type="InterPro" id="IPR001466">
    <property type="entry name" value="Beta-lactam-related"/>
</dbReference>
<gene>
    <name evidence="5" type="ORF">RM538_09015</name>
</gene>
<proteinExistence type="predicted"/>
<reference evidence="5 6" key="1">
    <citation type="submission" date="2023-09" db="EMBL/GenBank/DDBJ databases">
        <authorList>
            <person name="Rey-Velasco X."/>
        </authorList>
    </citation>
    <scope>NUCLEOTIDE SEQUENCE [LARGE SCALE GENOMIC DNA]</scope>
    <source>
        <strain evidence="5 6">W242</strain>
    </source>
</reference>
<dbReference type="EMBL" id="JAVRHZ010000005">
    <property type="protein sequence ID" value="MDT0556143.1"/>
    <property type="molecule type" value="Genomic_DNA"/>
</dbReference>
<evidence type="ECO:0000259" key="4">
    <source>
        <dbReference type="Pfam" id="PF11954"/>
    </source>
</evidence>
<name>A0ABU2YDA5_9FLAO</name>
<feature type="region of interest" description="Disordered" evidence="1">
    <location>
        <begin position="392"/>
        <end position="411"/>
    </location>
</feature>
<accession>A0ABU2YDA5</accession>
<organism evidence="5 6">
    <name type="scientific">Patiriisocius hiemis</name>
    <dbReference type="NCBI Taxonomy" id="3075604"/>
    <lineage>
        <taxon>Bacteria</taxon>
        <taxon>Pseudomonadati</taxon>
        <taxon>Bacteroidota</taxon>
        <taxon>Flavobacteriia</taxon>
        <taxon>Flavobacteriales</taxon>
        <taxon>Flavobacteriaceae</taxon>
        <taxon>Patiriisocius</taxon>
    </lineage>
</organism>
<evidence type="ECO:0000259" key="3">
    <source>
        <dbReference type="Pfam" id="PF00144"/>
    </source>
</evidence>
<dbReference type="InterPro" id="IPR021860">
    <property type="entry name" value="Peptidase_S12_Pab87-rel_C"/>
</dbReference>
<dbReference type="InterPro" id="IPR050491">
    <property type="entry name" value="AmpC-like"/>
</dbReference>
<keyword evidence="5" id="KW-0378">Hydrolase</keyword>
<sequence length="593" mass="67366">MKIKILPLAFIFLSTCLFAQTTLDEKKLDKKLEALQEATQTVGFSVAIVQGNKLVYAKGFGYKDLENKLKVDENTLFPIGSTSKAFTTALLGIMEDEKGLKFTDSPKKYIPELEFYNNDLNNNITIEDMVSHRTGLPRHDISWYLFPTESKDSLLARVKYHKPFTGIRQQWYYNNFMYLAQGLIAEKLTGKSWEDNIRERFFKPLQMHSSNLTINELELSANRSRGYALENFTTNKITPYYNIAAISPAGSINSSAKEMANWVKVWLNEGKFNGEQVLPEAYVKKAINPLMLVGKGIADEKFPDQHLNSYGFAWFTSSYKGHYRLEHGGNIDGFSANVSFFPTDNLGIVVLANQDGSALPILVRNAISDELLKLKKTDWVAYYTEKISEVKKQQEENKKTEEETKISNSNPTHSLVEYTGKYKHKGYGTINLEVKNDSLWAKFTREKAYLKHTHYDIFKPHLVKNNKVNIEGGLGFNFNFKTNDLGDIDGVHIKLEPTLEPLFFKRSPNEVSVSEAELKKYVGSYYLSGAELKVSLKNKNLTLLVPQQPEYTLIPVKENEFVIKGLSGYKAEFSGKDLILHQPSGTFTATKNN</sequence>
<feature type="domain" description="Peptidase S12 Pab87-related C-terminal" evidence="4">
    <location>
        <begin position="406"/>
        <end position="505"/>
    </location>
</feature>
<feature type="chain" id="PRO_5046865667" evidence="2">
    <location>
        <begin position="20"/>
        <end position="593"/>
    </location>
</feature>
<protein>
    <submittedName>
        <fullName evidence="5">Serine hydrolase</fullName>
    </submittedName>
</protein>
<evidence type="ECO:0000256" key="1">
    <source>
        <dbReference type="SAM" id="MobiDB-lite"/>
    </source>
</evidence>
<dbReference type="InterPro" id="IPR012338">
    <property type="entry name" value="Beta-lactam/transpept-like"/>
</dbReference>
<dbReference type="Gene3D" id="3.40.710.10">
    <property type="entry name" value="DD-peptidase/beta-lactamase superfamily"/>
    <property type="match status" value="1"/>
</dbReference>
<keyword evidence="6" id="KW-1185">Reference proteome</keyword>
<evidence type="ECO:0000313" key="6">
    <source>
        <dbReference type="Proteomes" id="UP001254488"/>
    </source>
</evidence>
<dbReference type="Gene3D" id="2.40.128.600">
    <property type="match status" value="1"/>
</dbReference>
<dbReference type="GO" id="GO:0016787">
    <property type="term" value="F:hydrolase activity"/>
    <property type="evidence" value="ECO:0007669"/>
    <property type="project" value="UniProtKB-KW"/>
</dbReference>
<comment type="caution">
    <text evidence="5">The sequence shown here is derived from an EMBL/GenBank/DDBJ whole genome shotgun (WGS) entry which is preliminary data.</text>
</comment>
<dbReference type="Pfam" id="PF11954">
    <property type="entry name" value="DUF3471"/>
    <property type="match status" value="1"/>
</dbReference>
<dbReference type="RefSeq" id="WP_311333098.1">
    <property type="nucleotide sequence ID" value="NZ_JAVRHZ010000005.1"/>
</dbReference>
<dbReference type="Pfam" id="PF00144">
    <property type="entry name" value="Beta-lactamase"/>
    <property type="match status" value="1"/>
</dbReference>
<dbReference type="PANTHER" id="PTHR46825:SF15">
    <property type="entry name" value="BETA-LACTAMASE-RELATED DOMAIN-CONTAINING PROTEIN"/>
    <property type="match status" value="1"/>
</dbReference>